<feature type="transmembrane region" description="Helical" evidence="6">
    <location>
        <begin position="34"/>
        <end position="55"/>
    </location>
</feature>
<evidence type="ECO:0000256" key="4">
    <source>
        <dbReference type="ARBA" id="ARBA00022989"/>
    </source>
</evidence>
<dbReference type="Pfam" id="PF01810">
    <property type="entry name" value="LysE"/>
    <property type="match status" value="1"/>
</dbReference>
<keyword evidence="8" id="KW-1185">Reference proteome</keyword>
<dbReference type="Proteomes" id="UP000185511">
    <property type="component" value="Chromosome"/>
</dbReference>
<dbReference type="GO" id="GO:0015171">
    <property type="term" value="F:amino acid transmembrane transporter activity"/>
    <property type="evidence" value="ECO:0007669"/>
    <property type="project" value="TreeGrafter"/>
</dbReference>
<dbReference type="PANTHER" id="PTHR30086">
    <property type="entry name" value="ARGININE EXPORTER PROTEIN ARGO"/>
    <property type="match status" value="1"/>
</dbReference>
<keyword evidence="2" id="KW-1003">Cell membrane</keyword>
<keyword evidence="3 6" id="KW-0812">Transmembrane</keyword>
<feature type="transmembrane region" description="Helical" evidence="6">
    <location>
        <begin position="185"/>
        <end position="205"/>
    </location>
</feature>
<evidence type="ECO:0000256" key="5">
    <source>
        <dbReference type="ARBA" id="ARBA00023136"/>
    </source>
</evidence>
<evidence type="ECO:0000313" key="7">
    <source>
        <dbReference type="EMBL" id="APU14127.1"/>
    </source>
</evidence>
<organism evidence="7 8">
    <name type="scientific">Actinoalloteichus fjordicus</name>
    <dbReference type="NCBI Taxonomy" id="1612552"/>
    <lineage>
        <taxon>Bacteria</taxon>
        <taxon>Bacillati</taxon>
        <taxon>Actinomycetota</taxon>
        <taxon>Actinomycetes</taxon>
        <taxon>Pseudonocardiales</taxon>
        <taxon>Pseudonocardiaceae</taxon>
        <taxon>Actinoalloteichus</taxon>
    </lineage>
</organism>
<feature type="transmembrane region" description="Helical" evidence="6">
    <location>
        <begin position="110"/>
        <end position="138"/>
    </location>
</feature>
<evidence type="ECO:0000256" key="6">
    <source>
        <dbReference type="SAM" id="Phobius"/>
    </source>
</evidence>
<feature type="transmembrane region" description="Helical" evidence="6">
    <location>
        <begin position="150"/>
        <end position="173"/>
    </location>
</feature>
<protein>
    <submittedName>
        <fullName evidence="7">Threonine efflux protein</fullName>
    </submittedName>
</protein>
<evidence type="ECO:0000313" key="8">
    <source>
        <dbReference type="Proteomes" id="UP000185511"/>
    </source>
</evidence>
<keyword evidence="4 6" id="KW-1133">Transmembrane helix</keyword>
<feature type="transmembrane region" description="Helical" evidence="6">
    <location>
        <begin position="67"/>
        <end position="89"/>
    </location>
</feature>
<dbReference type="AlphaFoldDB" id="A0AAC9LAP4"/>
<gene>
    <name evidence="7" type="ORF">UA74_10320</name>
</gene>
<sequence length="206" mass="20316">MVTALASGFGFGLLVAAQVGPIWLLCVRGVLHGGVAIGLALGLGAAIVDVAYAALGVAGVATVLQLGGVRIVFGALGVAVLLVLGIRALRSALRDGPADPAVDGVSGVRPAFLTGLAATAANPLTILSWAAVFAAVSAAGTADGSGSSPILLVGVGIGTFCWFALLSVLVAGLGRFLGPRLRRTIDLVAACGLLVFAVVLAWRILA</sequence>
<reference evidence="8" key="1">
    <citation type="submission" date="2016-06" db="EMBL/GenBank/DDBJ databases">
        <title>Complete genome sequence of Actinoalloteichus fjordicus DSM 46855 (=ADI127-17), type strain of the new species Actinoalloteichus fjordicus.</title>
        <authorList>
            <person name="Ruckert C."/>
            <person name="Nouioui I."/>
            <person name="Willmese J."/>
            <person name="van Wezel G."/>
            <person name="Klenk H.-P."/>
            <person name="Kalinowski J."/>
            <person name="Zotchev S.B."/>
        </authorList>
    </citation>
    <scope>NUCLEOTIDE SEQUENCE [LARGE SCALE GENOMIC DNA]</scope>
    <source>
        <strain evidence="8">ADI127-7</strain>
    </source>
</reference>
<evidence type="ECO:0000256" key="2">
    <source>
        <dbReference type="ARBA" id="ARBA00022475"/>
    </source>
</evidence>
<feature type="transmembrane region" description="Helical" evidence="6">
    <location>
        <begin position="6"/>
        <end position="27"/>
    </location>
</feature>
<dbReference type="EMBL" id="CP016076">
    <property type="protein sequence ID" value="APU14127.1"/>
    <property type="molecule type" value="Genomic_DNA"/>
</dbReference>
<dbReference type="GO" id="GO:0005886">
    <property type="term" value="C:plasma membrane"/>
    <property type="evidence" value="ECO:0007669"/>
    <property type="project" value="UniProtKB-SubCell"/>
</dbReference>
<dbReference type="KEGG" id="acad:UA74_10320"/>
<dbReference type="RefSeq" id="WP_198042982.1">
    <property type="nucleotide sequence ID" value="NZ_CP016076.1"/>
</dbReference>
<keyword evidence="5 6" id="KW-0472">Membrane</keyword>
<evidence type="ECO:0000256" key="3">
    <source>
        <dbReference type="ARBA" id="ARBA00022692"/>
    </source>
</evidence>
<name>A0AAC9LAP4_9PSEU</name>
<evidence type="ECO:0000256" key="1">
    <source>
        <dbReference type="ARBA" id="ARBA00004651"/>
    </source>
</evidence>
<accession>A0AAC9LAP4</accession>
<dbReference type="PANTHER" id="PTHR30086:SF20">
    <property type="entry name" value="ARGININE EXPORTER PROTEIN ARGO-RELATED"/>
    <property type="match status" value="1"/>
</dbReference>
<comment type="subcellular location">
    <subcellularLocation>
        <location evidence="1">Cell membrane</location>
        <topology evidence="1">Multi-pass membrane protein</topology>
    </subcellularLocation>
</comment>
<dbReference type="InterPro" id="IPR001123">
    <property type="entry name" value="LeuE-type"/>
</dbReference>
<proteinExistence type="predicted"/>